<evidence type="ECO:0000256" key="4">
    <source>
        <dbReference type="ARBA" id="ARBA00023163"/>
    </source>
</evidence>
<dbReference type="InterPro" id="IPR036388">
    <property type="entry name" value="WH-like_DNA-bd_sf"/>
</dbReference>
<feature type="domain" description="HTH lysR-type" evidence="5">
    <location>
        <begin position="9"/>
        <end position="61"/>
    </location>
</feature>
<dbReference type="CDD" id="cd08423">
    <property type="entry name" value="PBP2_LTTR_like_6"/>
    <property type="match status" value="1"/>
</dbReference>
<name>A0A251Y9C1_9MICO</name>
<dbReference type="InterPro" id="IPR005119">
    <property type="entry name" value="LysR_subst-bd"/>
</dbReference>
<dbReference type="Proteomes" id="UP000194837">
    <property type="component" value="Unassembled WGS sequence"/>
</dbReference>
<dbReference type="GO" id="GO:0003677">
    <property type="term" value="F:DNA binding"/>
    <property type="evidence" value="ECO:0007669"/>
    <property type="project" value="UniProtKB-KW"/>
</dbReference>
<keyword evidence="3" id="KW-0238">DNA-binding</keyword>
<dbReference type="GO" id="GO:0005829">
    <property type="term" value="C:cytosol"/>
    <property type="evidence" value="ECO:0007669"/>
    <property type="project" value="TreeGrafter"/>
</dbReference>
<evidence type="ECO:0000259" key="5">
    <source>
        <dbReference type="PROSITE" id="PS50931"/>
    </source>
</evidence>
<dbReference type="Gene3D" id="1.10.10.10">
    <property type="entry name" value="Winged helix-like DNA-binding domain superfamily/Winged helix DNA-binding domain"/>
    <property type="match status" value="1"/>
</dbReference>
<dbReference type="InterPro" id="IPR050950">
    <property type="entry name" value="HTH-type_LysR_regulators"/>
</dbReference>
<dbReference type="InterPro" id="IPR000847">
    <property type="entry name" value="LysR_HTH_N"/>
</dbReference>
<comment type="similarity">
    <text evidence="1">Belongs to the LysR transcriptional regulatory family.</text>
</comment>
<sequence>MASFDLVTLDLLLDVVDSGTLTGGAARSRMTTSAASQRIAKLEQLIGQPVLDRLPRGMRLTEAGQVLAAKARAVRRELRAAEGELEAIRGLEHGTVRLGSFPTVSASLLADALKDAHAAWPGIEIRVQSALRPALIDKLSSGEVEMALLWSYAWTEEAEKHLALRKLVEDETMLLVAADSPIRDGVSLRSLRRESWITRNGGHPAADVLYRSCAAAGITPEVAYEAYDYQEVQAMVAAGVGIAMAPRLALASHRDDVRAVSFRPADRIPARTIYLATLARRVETPAMHALSEAVTRAARSFATAAGAADPR</sequence>
<gene>
    <name evidence="6" type="primary">cynR_1</name>
    <name evidence="6" type="ORF">BFL34_01678</name>
</gene>
<accession>A0A251Y9C1</accession>
<dbReference type="Gene3D" id="3.40.190.10">
    <property type="entry name" value="Periplasmic binding protein-like II"/>
    <property type="match status" value="2"/>
</dbReference>
<dbReference type="EMBL" id="MDJW01000008">
    <property type="protein sequence ID" value="OUE20860.1"/>
    <property type="molecule type" value="Genomic_DNA"/>
</dbReference>
<dbReference type="GO" id="GO:0003700">
    <property type="term" value="F:DNA-binding transcription factor activity"/>
    <property type="evidence" value="ECO:0007669"/>
    <property type="project" value="InterPro"/>
</dbReference>
<dbReference type="InterPro" id="IPR036390">
    <property type="entry name" value="WH_DNA-bd_sf"/>
</dbReference>
<dbReference type="SUPFAM" id="SSF53850">
    <property type="entry name" value="Periplasmic binding protein-like II"/>
    <property type="match status" value="1"/>
</dbReference>
<dbReference type="AlphaFoldDB" id="A0A251Y9C1"/>
<protein>
    <submittedName>
        <fullName evidence="6">HTH-type transcriptional regulator CynR</fullName>
    </submittedName>
</protein>
<dbReference type="PANTHER" id="PTHR30419">
    <property type="entry name" value="HTH-TYPE TRANSCRIPTIONAL REGULATOR YBHD"/>
    <property type="match status" value="1"/>
</dbReference>
<comment type="caution">
    <text evidence="6">The sequence shown here is derived from an EMBL/GenBank/DDBJ whole genome shotgun (WGS) entry which is preliminary data.</text>
</comment>
<proteinExistence type="inferred from homology"/>
<organism evidence="6 7">
    <name type="scientific">Clavibacter michiganensis</name>
    <dbReference type="NCBI Taxonomy" id="28447"/>
    <lineage>
        <taxon>Bacteria</taxon>
        <taxon>Bacillati</taxon>
        <taxon>Actinomycetota</taxon>
        <taxon>Actinomycetes</taxon>
        <taxon>Micrococcales</taxon>
        <taxon>Microbacteriaceae</taxon>
        <taxon>Clavibacter</taxon>
    </lineage>
</organism>
<dbReference type="RefSeq" id="WP_086521418.1">
    <property type="nucleotide sequence ID" value="NZ_MDJW01000008.1"/>
</dbReference>
<evidence type="ECO:0000313" key="7">
    <source>
        <dbReference type="Proteomes" id="UP000194837"/>
    </source>
</evidence>
<evidence type="ECO:0000256" key="3">
    <source>
        <dbReference type="ARBA" id="ARBA00023125"/>
    </source>
</evidence>
<dbReference type="PROSITE" id="PS50931">
    <property type="entry name" value="HTH_LYSR"/>
    <property type="match status" value="1"/>
</dbReference>
<reference evidence="6 7" key="1">
    <citation type="submission" date="2016-08" db="EMBL/GenBank/DDBJ databases">
        <title>Genome sequence of Clavibacter michiganensis spp strain CFBP7494.</title>
        <authorList>
            <person name="Thapa S.P."/>
            <person name="Coaker G."/>
            <person name="Jacques M.-A."/>
        </authorList>
    </citation>
    <scope>NUCLEOTIDE SEQUENCE [LARGE SCALE GENOMIC DNA]</scope>
    <source>
        <strain evidence="6">CFBP7494</strain>
    </source>
</reference>
<evidence type="ECO:0000256" key="2">
    <source>
        <dbReference type="ARBA" id="ARBA00023015"/>
    </source>
</evidence>
<dbReference type="Pfam" id="PF03466">
    <property type="entry name" value="LysR_substrate"/>
    <property type="match status" value="1"/>
</dbReference>
<evidence type="ECO:0000256" key="1">
    <source>
        <dbReference type="ARBA" id="ARBA00009437"/>
    </source>
</evidence>
<evidence type="ECO:0000313" key="6">
    <source>
        <dbReference type="EMBL" id="OUE20860.1"/>
    </source>
</evidence>
<dbReference type="Pfam" id="PF00126">
    <property type="entry name" value="HTH_1"/>
    <property type="match status" value="1"/>
</dbReference>
<keyword evidence="2" id="KW-0805">Transcription regulation</keyword>
<keyword evidence="4" id="KW-0804">Transcription</keyword>
<dbReference type="SUPFAM" id="SSF46785">
    <property type="entry name" value="Winged helix' DNA-binding domain"/>
    <property type="match status" value="1"/>
</dbReference>